<keyword evidence="4" id="KW-0460">Magnesium</keyword>
<dbReference type="RefSeq" id="WP_218283046.1">
    <property type="nucleotide sequence ID" value="NZ_CP078093.1"/>
</dbReference>
<dbReference type="PROSITE" id="PS50886">
    <property type="entry name" value="TRBD"/>
    <property type="match status" value="1"/>
</dbReference>
<dbReference type="SMART" id="SM00874">
    <property type="entry name" value="B5"/>
    <property type="match status" value="1"/>
</dbReference>
<keyword evidence="4 9" id="KW-0436">Ligase</keyword>
<dbReference type="Pfam" id="PF17759">
    <property type="entry name" value="tRNA_synthFbeta"/>
    <property type="match status" value="1"/>
</dbReference>
<feature type="domain" description="TRNA-binding" evidence="6">
    <location>
        <begin position="40"/>
        <end position="155"/>
    </location>
</feature>
<dbReference type="PROSITE" id="PS51483">
    <property type="entry name" value="B5"/>
    <property type="match status" value="1"/>
</dbReference>
<name>A0ABX8REK7_9CLOT</name>
<evidence type="ECO:0000256" key="5">
    <source>
        <dbReference type="PROSITE-ProRule" id="PRU00209"/>
    </source>
</evidence>
<dbReference type="CDD" id="cd00769">
    <property type="entry name" value="PheRS_beta_core"/>
    <property type="match status" value="1"/>
</dbReference>
<evidence type="ECO:0000256" key="4">
    <source>
        <dbReference type="HAMAP-Rule" id="MF_00283"/>
    </source>
</evidence>
<dbReference type="InterPro" id="IPR005146">
    <property type="entry name" value="B3/B4_tRNA-bd"/>
</dbReference>
<dbReference type="GO" id="GO:0004826">
    <property type="term" value="F:phenylalanine-tRNA ligase activity"/>
    <property type="evidence" value="ECO:0007669"/>
    <property type="project" value="UniProtKB-EC"/>
</dbReference>
<dbReference type="Pfam" id="PF03484">
    <property type="entry name" value="B5"/>
    <property type="match status" value="1"/>
</dbReference>
<gene>
    <name evidence="4 9" type="primary">pheT</name>
    <name evidence="9" type="ORF">KVH43_00760</name>
</gene>
<comment type="subcellular location">
    <subcellularLocation>
        <location evidence="1 4">Cytoplasm</location>
    </subcellularLocation>
</comment>
<dbReference type="NCBIfam" id="TIGR00472">
    <property type="entry name" value="pheT_bact"/>
    <property type="match status" value="1"/>
</dbReference>
<dbReference type="InterPro" id="IPR041616">
    <property type="entry name" value="PheRS_beta_core"/>
</dbReference>
<keyword evidence="5" id="KW-0820">tRNA-binding</keyword>
<evidence type="ECO:0000256" key="3">
    <source>
        <dbReference type="ARBA" id="ARBA00022884"/>
    </source>
</evidence>
<dbReference type="InterPro" id="IPR004532">
    <property type="entry name" value="Phe-tRNA-ligase_IIc_bsu_bact"/>
</dbReference>
<comment type="cofactor">
    <cofactor evidence="4">
        <name>Mg(2+)</name>
        <dbReference type="ChEBI" id="CHEBI:18420"/>
    </cofactor>
    <text evidence="4">Binds 2 magnesium ions per tetramer.</text>
</comment>
<keyword evidence="4" id="KW-0030">Aminoacyl-tRNA synthetase</keyword>
<feature type="binding site" evidence="4">
    <location>
        <position position="468"/>
    </location>
    <ligand>
        <name>Mg(2+)</name>
        <dbReference type="ChEBI" id="CHEBI:18420"/>
        <note>shared with alpha subunit</note>
    </ligand>
</feature>
<sequence>MFVPVEWLKQYVDIENIDIKDLRDGLVMSGSNVETVEYLGERINKIVVGKILEIKKHPNAEKLVVTQVDVGDEVIQIVTGATNVEEGQYIPVILNGGRLPDGTKIKRGKLRGVISNGMMCSGEELGIEDKALPMHQAKDGIYILDEDYPLGMDIKDVLGFDDHIIEFEITPNRPDCLSMLGMAREASATFNVPLKELKINIKEEVDNIENYASVEVLDSELCNRYVARVIKDVKIKPSPQWMQNRLMKAGIRPINNIVDITNYVMLELGQPLHAFDLDTLAGKKIIVKRAKEGESFVTLDGAERKLDNSILMIADSEKSVALAGIMGGLNSEVTDNTKTILLESANFSANAVRSISKKLGLRTEASARFEKGIDPNTAIIAANRVCELVEELKIGKVVKGVIDIYPNRLEEKVIEIRPKRMNDLLGTDLSNEEMIDILERLGMKVETKQEKFSVTVPSFRLDITQEIDFVEEIARIYGFNNLGMTLPKGNTQGAKTNGQIIEALAKNTLNAVGLNEIQTYSFISPKTFDLLCIPEESFMRRVVKLINPLGEETSVMRTTLMGNMLEVLSRNYNRNVEKAQAFELGNTFIPKSIPVETLPIEKKVLTLGMYGKEVDFYSLKGVIERLFERLGIKDFEYIPEKNHKTFHPGRCANIIYGNHILGVMGEIHPDVMENYDMDIRVYVSEIDFNIIYQIASLDRLYQELPKYPAVTRDMAIVVKDDIYVKQIEAIVKENGGKILESIKLFDVYKGKQIEEGYKSVAYSLTYRAKDRTLTDEEVTKVHEKIVKELEEKLGATLR</sequence>
<dbReference type="PANTHER" id="PTHR10947:SF0">
    <property type="entry name" value="PHENYLALANINE--TRNA LIGASE BETA SUBUNIT"/>
    <property type="match status" value="1"/>
</dbReference>
<dbReference type="InterPro" id="IPR033714">
    <property type="entry name" value="tRNA_bind_bactPheRS"/>
</dbReference>
<dbReference type="Proteomes" id="UP000886818">
    <property type="component" value="Chromosome"/>
</dbReference>
<dbReference type="InterPro" id="IPR005147">
    <property type="entry name" value="tRNA_synthase_B5-dom"/>
</dbReference>
<keyword evidence="4" id="KW-0067">ATP-binding</keyword>
<dbReference type="InterPro" id="IPR045060">
    <property type="entry name" value="Phe-tRNA-ligase_IIc_bsu"/>
</dbReference>
<keyword evidence="2 4" id="KW-0963">Cytoplasm</keyword>
<dbReference type="InterPro" id="IPR002547">
    <property type="entry name" value="tRNA-bd_dom"/>
</dbReference>
<comment type="similarity">
    <text evidence="4">Belongs to the phenylalanyl-tRNA synthetase beta subunit family. Type 1 subfamily.</text>
</comment>
<comment type="catalytic activity">
    <reaction evidence="4">
        <text>tRNA(Phe) + L-phenylalanine + ATP = L-phenylalanyl-tRNA(Phe) + AMP + diphosphate + H(+)</text>
        <dbReference type="Rhea" id="RHEA:19413"/>
        <dbReference type="Rhea" id="RHEA-COMP:9668"/>
        <dbReference type="Rhea" id="RHEA-COMP:9699"/>
        <dbReference type="ChEBI" id="CHEBI:15378"/>
        <dbReference type="ChEBI" id="CHEBI:30616"/>
        <dbReference type="ChEBI" id="CHEBI:33019"/>
        <dbReference type="ChEBI" id="CHEBI:58095"/>
        <dbReference type="ChEBI" id="CHEBI:78442"/>
        <dbReference type="ChEBI" id="CHEBI:78531"/>
        <dbReference type="ChEBI" id="CHEBI:456215"/>
        <dbReference type="EC" id="6.1.1.20"/>
    </reaction>
</comment>
<dbReference type="HAMAP" id="MF_00283">
    <property type="entry name" value="Phe_tRNA_synth_beta1"/>
    <property type="match status" value="1"/>
</dbReference>
<evidence type="ECO:0000313" key="9">
    <source>
        <dbReference type="EMBL" id="QXM06350.1"/>
    </source>
</evidence>
<evidence type="ECO:0000259" key="7">
    <source>
        <dbReference type="PROSITE" id="PS51447"/>
    </source>
</evidence>
<dbReference type="PANTHER" id="PTHR10947">
    <property type="entry name" value="PHENYLALANYL-TRNA SYNTHETASE BETA CHAIN AND LEUCINE-RICH REPEAT-CONTAINING PROTEIN 47"/>
    <property type="match status" value="1"/>
</dbReference>
<feature type="domain" description="FDX-ACB" evidence="7">
    <location>
        <begin position="705"/>
        <end position="798"/>
    </location>
</feature>
<feature type="binding site" evidence="4">
    <location>
        <position position="471"/>
    </location>
    <ligand>
        <name>Mg(2+)</name>
        <dbReference type="ChEBI" id="CHEBI:18420"/>
        <note>shared with alpha subunit</note>
    </ligand>
</feature>
<dbReference type="Pfam" id="PF03483">
    <property type="entry name" value="B3_4"/>
    <property type="match status" value="1"/>
</dbReference>
<protein>
    <recommendedName>
        <fullName evidence="4">Phenylalanine--tRNA ligase beta subunit</fullName>
        <ecNumber evidence="4">6.1.1.20</ecNumber>
    </recommendedName>
    <alternativeName>
        <fullName evidence="4">Phenylalanyl-tRNA synthetase beta subunit</fullName>
        <shortName evidence="4">PheRS</shortName>
    </alternativeName>
</protein>
<feature type="binding site" evidence="4">
    <location>
        <position position="472"/>
    </location>
    <ligand>
        <name>Mg(2+)</name>
        <dbReference type="ChEBI" id="CHEBI:18420"/>
        <note>shared with alpha subunit</note>
    </ligand>
</feature>
<dbReference type="Pfam" id="PF03147">
    <property type="entry name" value="FDX-ACB"/>
    <property type="match status" value="1"/>
</dbReference>
<dbReference type="InterPro" id="IPR005121">
    <property type="entry name" value="Fdx_antiC-bd"/>
</dbReference>
<comment type="subunit">
    <text evidence="4">Tetramer of two alpha and two beta subunits.</text>
</comment>
<dbReference type="Pfam" id="PF01588">
    <property type="entry name" value="tRNA_bind"/>
    <property type="match status" value="1"/>
</dbReference>
<evidence type="ECO:0000259" key="8">
    <source>
        <dbReference type="PROSITE" id="PS51483"/>
    </source>
</evidence>
<organism evidence="9 10">
    <name type="scientific">Crassaminicella indica</name>
    <dbReference type="NCBI Taxonomy" id="2855394"/>
    <lineage>
        <taxon>Bacteria</taxon>
        <taxon>Bacillati</taxon>
        <taxon>Bacillota</taxon>
        <taxon>Clostridia</taxon>
        <taxon>Eubacteriales</taxon>
        <taxon>Clostridiaceae</taxon>
        <taxon>Crassaminicella</taxon>
    </lineage>
</organism>
<dbReference type="CDD" id="cd02796">
    <property type="entry name" value="tRNA_bind_bactPheRS"/>
    <property type="match status" value="1"/>
</dbReference>
<evidence type="ECO:0000256" key="1">
    <source>
        <dbReference type="ARBA" id="ARBA00004496"/>
    </source>
</evidence>
<accession>A0ABX8REK7</accession>
<keyword evidence="4" id="KW-0479">Metal-binding</keyword>
<dbReference type="PROSITE" id="PS51447">
    <property type="entry name" value="FDX_ACB"/>
    <property type="match status" value="1"/>
</dbReference>
<keyword evidence="4" id="KW-0648">Protein biosynthesis</keyword>
<dbReference type="EC" id="6.1.1.20" evidence="4"/>
<evidence type="ECO:0000256" key="2">
    <source>
        <dbReference type="ARBA" id="ARBA00022490"/>
    </source>
</evidence>
<keyword evidence="10" id="KW-1185">Reference proteome</keyword>
<feature type="binding site" evidence="4">
    <location>
        <position position="462"/>
    </location>
    <ligand>
        <name>Mg(2+)</name>
        <dbReference type="ChEBI" id="CHEBI:18420"/>
        <note>shared with alpha subunit</note>
    </ligand>
</feature>
<feature type="domain" description="B5" evidence="8">
    <location>
        <begin position="409"/>
        <end position="484"/>
    </location>
</feature>
<evidence type="ECO:0000259" key="6">
    <source>
        <dbReference type="PROSITE" id="PS50886"/>
    </source>
</evidence>
<dbReference type="SMART" id="SM00896">
    <property type="entry name" value="FDX-ACB"/>
    <property type="match status" value="1"/>
</dbReference>
<keyword evidence="4" id="KW-0547">Nucleotide-binding</keyword>
<evidence type="ECO:0000313" key="10">
    <source>
        <dbReference type="Proteomes" id="UP000886818"/>
    </source>
</evidence>
<reference evidence="9" key="1">
    <citation type="submission" date="2021-07" db="EMBL/GenBank/DDBJ databases">
        <title>Complete genome sequence of Crassaminicella sp. 143-21, isolated from a deep-sea hydrothermal vent.</title>
        <authorList>
            <person name="Li X."/>
        </authorList>
    </citation>
    <scope>NUCLEOTIDE SEQUENCE</scope>
    <source>
        <strain evidence="9">143-21</strain>
    </source>
</reference>
<keyword evidence="3 5" id="KW-0694">RNA-binding</keyword>
<dbReference type="EMBL" id="CP078093">
    <property type="protein sequence ID" value="QXM06350.1"/>
    <property type="molecule type" value="Genomic_DNA"/>
</dbReference>
<proteinExistence type="inferred from homology"/>
<dbReference type="NCBIfam" id="NF045760">
    <property type="entry name" value="YtpR"/>
    <property type="match status" value="1"/>
</dbReference>
<dbReference type="SMART" id="SM00873">
    <property type="entry name" value="B3_4"/>
    <property type="match status" value="1"/>
</dbReference>